<evidence type="ECO:0000256" key="12">
    <source>
        <dbReference type="ARBA" id="ARBA00029922"/>
    </source>
</evidence>
<keyword evidence="10 16" id="KW-0503">Monooxygenase</keyword>
<dbReference type="PROSITE" id="PS51410">
    <property type="entry name" value="BH4_AAA_HYDROXYL_2"/>
    <property type="match status" value="1"/>
</dbReference>
<comment type="cofactor">
    <cofactor evidence="2 13">
        <name>Fe(2+)</name>
        <dbReference type="ChEBI" id="CHEBI:29033"/>
    </cofactor>
</comment>
<dbReference type="InterPro" id="IPR036951">
    <property type="entry name" value="ArAA_hydroxylase_sf"/>
</dbReference>
<evidence type="ECO:0000256" key="6">
    <source>
        <dbReference type="ARBA" id="ARBA00020276"/>
    </source>
</evidence>
<dbReference type="STRING" id="553385.GCA_000591415_03430"/>
<dbReference type="CDD" id="cd03348">
    <property type="entry name" value="pro_PheOH"/>
    <property type="match status" value="1"/>
</dbReference>
<feature type="binding site" evidence="13">
    <location>
        <position position="154"/>
    </location>
    <ligand>
        <name>Fe cation</name>
        <dbReference type="ChEBI" id="CHEBI:24875"/>
    </ligand>
</feature>
<evidence type="ECO:0000256" key="2">
    <source>
        <dbReference type="ARBA" id="ARBA00001954"/>
    </source>
</evidence>
<evidence type="ECO:0000256" key="7">
    <source>
        <dbReference type="ARBA" id="ARBA00022723"/>
    </source>
</evidence>
<evidence type="ECO:0000256" key="13">
    <source>
        <dbReference type="PIRSR" id="PIRSR601273-2"/>
    </source>
</evidence>
<keyword evidence="9 13" id="KW-0408">Iron</keyword>
<dbReference type="InterPro" id="IPR005960">
    <property type="entry name" value="Phe-4-hydroxylase_mono"/>
</dbReference>
<evidence type="ECO:0000256" key="8">
    <source>
        <dbReference type="ARBA" id="ARBA00023002"/>
    </source>
</evidence>
<comment type="caution">
    <text evidence="16">The sequence shown here is derived from an EMBL/GenBank/DDBJ whole genome shotgun (WGS) entry which is preliminary data.</text>
</comment>
<dbReference type="GO" id="GO:0004505">
    <property type="term" value="F:phenylalanine 4-monooxygenase activity"/>
    <property type="evidence" value="ECO:0007669"/>
    <property type="project" value="UniProtKB-EC"/>
</dbReference>
<dbReference type="SUPFAM" id="SSF56534">
    <property type="entry name" value="Aromatic aminoacid monoxygenases, catalytic and oligomerization domains"/>
    <property type="match status" value="1"/>
</dbReference>
<keyword evidence="8 16" id="KW-0560">Oxidoreductase</keyword>
<dbReference type="PANTHER" id="PTHR11473:SF24">
    <property type="entry name" value="PHENYLALANINE-4-HYDROXYLASE"/>
    <property type="match status" value="1"/>
</dbReference>
<dbReference type="GO" id="GO:0006559">
    <property type="term" value="P:L-phenylalanine catabolic process"/>
    <property type="evidence" value="ECO:0007669"/>
    <property type="project" value="UniProtKB-UniPathway"/>
</dbReference>
<feature type="binding site" evidence="13">
    <location>
        <position position="159"/>
    </location>
    <ligand>
        <name>Fe cation</name>
        <dbReference type="ChEBI" id="CHEBI:24875"/>
    </ligand>
</feature>
<gene>
    <name evidence="16" type="ORF">FQP86_08245</name>
</gene>
<evidence type="ECO:0000313" key="17">
    <source>
        <dbReference type="Proteomes" id="UP000319941"/>
    </source>
</evidence>
<evidence type="ECO:0000256" key="4">
    <source>
        <dbReference type="ARBA" id="ARBA00009712"/>
    </source>
</evidence>
<dbReference type="EMBL" id="VNFH01000005">
    <property type="protein sequence ID" value="TVU70605.1"/>
    <property type="molecule type" value="Genomic_DNA"/>
</dbReference>
<comment type="pathway">
    <text evidence="3">Amino-acid degradation; L-phenylalanine degradation; acetoacetate and fumarate from L-phenylalanine: step 1/6.</text>
</comment>
<evidence type="ECO:0000259" key="15">
    <source>
        <dbReference type="PROSITE" id="PS51410"/>
    </source>
</evidence>
<dbReference type="UniPathway" id="UPA00139">
    <property type="reaction ID" value="UER00337"/>
</dbReference>
<evidence type="ECO:0000256" key="10">
    <source>
        <dbReference type="ARBA" id="ARBA00023033"/>
    </source>
</evidence>
<dbReference type="EC" id="1.14.16.1" evidence="5"/>
<accession>A0A558HNA2</accession>
<dbReference type="InterPro" id="IPR019774">
    <property type="entry name" value="Aromatic-AA_hydroxylase_C"/>
</dbReference>
<reference evidence="16 17" key="1">
    <citation type="submission" date="2019-07" db="EMBL/GenBank/DDBJ databases">
        <title>Diversity of Bacteria from Kongsfjorden, Arctic.</title>
        <authorList>
            <person name="Yu Y."/>
        </authorList>
    </citation>
    <scope>NUCLEOTIDE SEQUENCE [LARGE SCALE GENOMIC DNA]</scope>
    <source>
        <strain evidence="16 17">SM1923</strain>
    </source>
</reference>
<evidence type="ECO:0000313" key="16">
    <source>
        <dbReference type="EMBL" id="TVU70605.1"/>
    </source>
</evidence>
<dbReference type="Gene3D" id="1.10.800.10">
    <property type="entry name" value="Aromatic amino acid hydroxylase"/>
    <property type="match status" value="1"/>
</dbReference>
<evidence type="ECO:0000256" key="14">
    <source>
        <dbReference type="SAM" id="MobiDB-lite"/>
    </source>
</evidence>
<feature type="region of interest" description="Disordered" evidence="14">
    <location>
        <begin position="1"/>
        <end position="37"/>
    </location>
</feature>
<dbReference type="OrthoDB" id="9780502at2"/>
<dbReference type="NCBIfam" id="NF008877">
    <property type="entry name" value="PRK11913.1-2"/>
    <property type="match status" value="1"/>
</dbReference>
<keyword evidence="17" id="KW-1185">Reference proteome</keyword>
<dbReference type="Proteomes" id="UP000319941">
    <property type="component" value="Unassembled WGS sequence"/>
</dbReference>
<organism evidence="16 17">
    <name type="scientific">Cobetia crustatorum</name>
    <dbReference type="NCBI Taxonomy" id="553385"/>
    <lineage>
        <taxon>Bacteria</taxon>
        <taxon>Pseudomonadati</taxon>
        <taxon>Pseudomonadota</taxon>
        <taxon>Gammaproteobacteria</taxon>
        <taxon>Oceanospirillales</taxon>
        <taxon>Halomonadaceae</taxon>
        <taxon>Cobetia</taxon>
    </lineage>
</organism>
<dbReference type="InterPro" id="IPR001273">
    <property type="entry name" value="ArAA_hydroxylase"/>
</dbReference>
<evidence type="ECO:0000256" key="11">
    <source>
        <dbReference type="ARBA" id="ARBA00023232"/>
    </source>
</evidence>
<comment type="similarity">
    <text evidence="4">Belongs to the biopterin-dependent aromatic amino acid hydroxylase family.</text>
</comment>
<keyword evidence="7 13" id="KW-0479">Metal-binding</keyword>
<dbReference type="RefSeq" id="WP_144727426.1">
    <property type="nucleotide sequence ID" value="NZ_CAWOWR010000107.1"/>
</dbReference>
<evidence type="ECO:0000256" key="5">
    <source>
        <dbReference type="ARBA" id="ARBA00011995"/>
    </source>
</evidence>
<dbReference type="Pfam" id="PF00351">
    <property type="entry name" value="Biopterin_H"/>
    <property type="match status" value="1"/>
</dbReference>
<comment type="catalytic activity">
    <reaction evidence="1">
        <text>(6R)-L-erythro-5,6,7,8-tetrahydrobiopterin + L-phenylalanine + O2 = (4aS,6R)-4a-hydroxy-L-erythro-5,6,7,8-tetrahydrobiopterin + L-tyrosine</text>
        <dbReference type="Rhea" id="RHEA:20273"/>
        <dbReference type="ChEBI" id="CHEBI:15379"/>
        <dbReference type="ChEBI" id="CHEBI:15642"/>
        <dbReference type="ChEBI" id="CHEBI:58095"/>
        <dbReference type="ChEBI" id="CHEBI:58315"/>
        <dbReference type="ChEBI" id="CHEBI:59560"/>
        <dbReference type="EC" id="1.14.16.1"/>
    </reaction>
</comment>
<keyword evidence="11" id="KW-0585">Phenylalanine catabolism</keyword>
<name>A0A558HNA2_9GAMM</name>
<evidence type="ECO:0000256" key="9">
    <source>
        <dbReference type="ARBA" id="ARBA00023004"/>
    </source>
</evidence>
<feature type="binding site" evidence="13">
    <location>
        <position position="199"/>
    </location>
    <ligand>
        <name>Fe cation</name>
        <dbReference type="ChEBI" id="CHEBI:24875"/>
    </ligand>
</feature>
<sequence>MNASQGRQWPDTHTVVTPSPSPHSHVASSPSAQGKGTRYIAREPDANGIIHYSTEEHATWQTLMERQMALVEGRVCREYRQGLERLALPHDRIPQLGEIDRVLKATTGWQTARVPALIPFTRFFELLAAKRFPVATFIRSPQELDYLQEPDIFHEIFGHCPMLTNPAFAEFTATYGRLGLAASKEERVYLARLYWMTVEFGMLRERQSDGSNALRLYGGGIISSPRETRYALDELGDTLGRPEHLDFDPVEALRTPYRIDILQPLYYVLKSLDDLHELAGRDIMALVHDAMRIGLKTPRFAPKDAGATSA</sequence>
<dbReference type="NCBIfam" id="TIGR01267">
    <property type="entry name" value="Phe4hydrox_mono"/>
    <property type="match status" value="1"/>
</dbReference>
<feature type="domain" description="Biopterin-dependent aromatic amino acid hydroxylase family profile" evidence="15">
    <location>
        <begin position="1"/>
        <end position="310"/>
    </location>
</feature>
<dbReference type="AlphaFoldDB" id="A0A558HNA2"/>
<dbReference type="PROSITE" id="PS00367">
    <property type="entry name" value="BH4_AAA_HYDROXYL_1"/>
    <property type="match status" value="1"/>
</dbReference>
<dbReference type="PANTHER" id="PTHR11473">
    <property type="entry name" value="AROMATIC AMINO ACID HYDROXYLASE"/>
    <property type="match status" value="1"/>
</dbReference>
<dbReference type="InterPro" id="IPR018301">
    <property type="entry name" value="ArAA_hydroxylase_Fe/CU_BS"/>
</dbReference>
<evidence type="ECO:0000256" key="1">
    <source>
        <dbReference type="ARBA" id="ARBA00001060"/>
    </source>
</evidence>
<feature type="compositionally biased region" description="Low complexity" evidence="14">
    <location>
        <begin position="12"/>
        <end position="32"/>
    </location>
</feature>
<evidence type="ECO:0000256" key="3">
    <source>
        <dbReference type="ARBA" id="ARBA00005088"/>
    </source>
</evidence>
<dbReference type="GO" id="GO:0005506">
    <property type="term" value="F:iron ion binding"/>
    <property type="evidence" value="ECO:0007669"/>
    <property type="project" value="InterPro"/>
</dbReference>
<protein>
    <recommendedName>
        <fullName evidence="6">Phenylalanine-4-hydroxylase</fullName>
        <ecNumber evidence="5">1.14.16.1</ecNumber>
    </recommendedName>
    <alternativeName>
        <fullName evidence="12">Phe-4-monooxygenase</fullName>
    </alternativeName>
</protein>
<proteinExistence type="inferred from homology"/>
<dbReference type="InterPro" id="IPR036329">
    <property type="entry name" value="Aro-AA_hydroxylase_C_sf"/>
</dbReference>